<sequence>MAKEITKIFPAKISSEISGYNKLISFYRQLEYLENSKVILDMRNTYWFEANLCAALGAMIEFLDKRNNSVKIVNVKAPQDILTRNGFLKPYGYEYPKFTYNTEIEYRTFKEHQGKGFSSYVDSEVLNNEDFPKVSPLLNKKINQSICELFENARTHGQCENMHTCGQYFPNKSTMDFTIVDLGQTIKNNVNNFLGESLNGADCIEWAMKENNTTKTGNVSGGLGLALIFDFIEKNKGKIQIVSSDGYWEFRKGKIKKETLDSSFPGTIANLEFNFSDTKSYMLKEEVDINNIF</sequence>
<reference evidence="2" key="1">
    <citation type="journal article" date="2019" name="Int. J. Syst. Evol. Microbiol.">
        <title>The Global Catalogue of Microorganisms (GCM) 10K type strain sequencing project: providing services to taxonomists for standard genome sequencing and annotation.</title>
        <authorList>
            <consortium name="The Broad Institute Genomics Platform"/>
            <consortium name="The Broad Institute Genome Sequencing Center for Infectious Disease"/>
            <person name="Wu L."/>
            <person name="Ma J."/>
        </authorList>
    </citation>
    <scope>NUCLEOTIDE SEQUENCE [LARGE SCALE GENOMIC DNA]</scope>
    <source>
        <strain evidence="2">YJ-61-S</strain>
    </source>
</reference>
<keyword evidence="2" id="KW-1185">Reference proteome</keyword>
<dbReference type="Proteomes" id="UP001596043">
    <property type="component" value="Unassembled WGS sequence"/>
</dbReference>
<gene>
    <name evidence="1" type="ORF">ACFO3O_14560</name>
</gene>
<dbReference type="EMBL" id="JBHSFV010000009">
    <property type="protein sequence ID" value="MFC4635132.1"/>
    <property type="molecule type" value="Genomic_DNA"/>
</dbReference>
<dbReference type="InterPro" id="IPR036890">
    <property type="entry name" value="HATPase_C_sf"/>
</dbReference>
<evidence type="ECO:0000313" key="2">
    <source>
        <dbReference type="Proteomes" id="UP001596043"/>
    </source>
</evidence>
<evidence type="ECO:0008006" key="3">
    <source>
        <dbReference type="Google" id="ProtNLM"/>
    </source>
</evidence>
<evidence type="ECO:0000313" key="1">
    <source>
        <dbReference type="EMBL" id="MFC4635132.1"/>
    </source>
</evidence>
<dbReference type="SUPFAM" id="SSF55874">
    <property type="entry name" value="ATPase domain of HSP90 chaperone/DNA topoisomerase II/histidine kinase"/>
    <property type="match status" value="1"/>
</dbReference>
<name>A0ABV9HY81_9FLAO</name>
<comment type="caution">
    <text evidence="1">The sequence shown here is derived from an EMBL/GenBank/DDBJ whole genome shotgun (WGS) entry which is preliminary data.</text>
</comment>
<organism evidence="1 2">
    <name type="scientific">Dokdonia ponticola</name>
    <dbReference type="NCBI Taxonomy" id="2041041"/>
    <lineage>
        <taxon>Bacteria</taxon>
        <taxon>Pseudomonadati</taxon>
        <taxon>Bacteroidota</taxon>
        <taxon>Flavobacteriia</taxon>
        <taxon>Flavobacteriales</taxon>
        <taxon>Flavobacteriaceae</taxon>
        <taxon>Dokdonia</taxon>
    </lineage>
</organism>
<dbReference type="RefSeq" id="WP_379980059.1">
    <property type="nucleotide sequence ID" value="NZ_JBHSFV010000009.1"/>
</dbReference>
<proteinExistence type="predicted"/>
<accession>A0ABV9HY81</accession>
<dbReference type="Gene3D" id="3.30.565.10">
    <property type="entry name" value="Histidine kinase-like ATPase, C-terminal domain"/>
    <property type="match status" value="1"/>
</dbReference>
<protein>
    <recommendedName>
        <fullName evidence="3">ATP-binding protein</fullName>
    </recommendedName>
</protein>